<name>A0A3M0BZI1_9PROT</name>
<gene>
    <name evidence="1" type="ORF">BXY39_3303</name>
</gene>
<evidence type="ECO:0000313" key="1">
    <source>
        <dbReference type="EMBL" id="RMB01797.1"/>
    </source>
</evidence>
<accession>A0A3M0BZI1</accession>
<dbReference type="Proteomes" id="UP000271227">
    <property type="component" value="Unassembled WGS sequence"/>
</dbReference>
<proteinExistence type="predicted"/>
<sequence>MFREWILKRQFTENWLFPREFLAKTQYSSRGFRAEFVCYNVLRRGSQRQFVEKSAGRIRSHTRVLPHCVQNNVLFFGTFQVGIRFSD</sequence>
<comment type="caution">
    <text evidence="1">The sequence shown here is derived from an EMBL/GenBank/DDBJ whole genome shotgun (WGS) entry which is preliminary data.</text>
</comment>
<dbReference type="AlphaFoldDB" id="A0A3M0BZI1"/>
<keyword evidence="2" id="KW-1185">Reference proteome</keyword>
<protein>
    <submittedName>
        <fullName evidence="1">Uncharacterized protein</fullName>
    </submittedName>
</protein>
<reference evidence="1 2" key="1">
    <citation type="submission" date="2018-10" db="EMBL/GenBank/DDBJ databases">
        <title>Genomic Encyclopedia of Archaeal and Bacterial Type Strains, Phase II (KMG-II): from individual species to whole genera.</title>
        <authorList>
            <person name="Goeker M."/>
        </authorList>
    </citation>
    <scope>NUCLEOTIDE SEQUENCE [LARGE SCALE GENOMIC DNA]</scope>
    <source>
        <strain evidence="1 2">DSM 25217</strain>
    </source>
</reference>
<dbReference type="EMBL" id="REFR01000015">
    <property type="protein sequence ID" value="RMB01797.1"/>
    <property type="molecule type" value="Genomic_DNA"/>
</dbReference>
<organism evidence="1 2">
    <name type="scientific">Eilatimonas milleporae</name>
    <dbReference type="NCBI Taxonomy" id="911205"/>
    <lineage>
        <taxon>Bacteria</taxon>
        <taxon>Pseudomonadati</taxon>
        <taxon>Pseudomonadota</taxon>
        <taxon>Alphaproteobacteria</taxon>
        <taxon>Kordiimonadales</taxon>
        <taxon>Kordiimonadaceae</taxon>
        <taxon>Eilatimonas</taxon>
    </lineage>
</organism>
<dbReference type="InParanoid" id="A0A3M0BZI1"/>
<evidence type="ECO:0000313" key="2">
    <source>
        <dbReference type="Proteomes" id="UP000271227"/>
    </source>
</evidence>